<evidence type="ECO:0000256" key="2">
    <source>
        <dbReference type="ARBA" id="ARBA00023136"/>
    </source>
</evidence>
<dbReference type="Pfam" id="PF07660">
    <property type="entry name" value="STN"/>
    <property type="match status" value="1"/>
</dbReference>
<evidence type="ECO:0000256" key="5">
    <source>
        <dbReference type="SAM" id="SignalP"/>
    </source>
</evidence>
<organism evidence="7 8">
    <name type="scientific">Paraburkholderia kururiensis</name>
    <dbReference type="NCBI Taxonomy" id="984307"/>
    <lineage>
        <taxon>Bacteria</taxon>
        <taxon>Pseudomonadati</taxon>
        <taxon>Pseudomonadota</taxon>
        <taxon>Betaproteobacteria</taxon>
        <taxon>Burkholderiales</taxon>
        <taxon>Burkholderiaceae</taxon>
        <taxon>Paraburkholderia</taxon>
    </lineage>
</organism>
<evidence type="ECO:0000256" key="3">
    <source>
        <dbReference type="ARBA" id="ARBA00023237"/>
    </source>
</evidence>
<feature type="region of interest" description="Disordered" evidence="4">
    <location>
        <begin position="119"/>
        <end position="142"/>
    </location>
</feature>
<gene>
    <name evidence="7" type="ORF">U0042_09845</name>
</gene>
<name>A0ABZ0WRB5_9BURK</name>
<dbReference type="Pfam" id="PF13103">
    <property type="entry name" value="TonB_2"/>
    <property type="match status" value="1"/>
</dbReference>
<keyword evidence="2" id="KW-0472">Membrane</keyword>
<evidence type="ECO:0000259" key="6">
    <source>
        <dbReference type="SMART" id="SM00965"/>
    </source>
</evidence>
<keyword evidence="5" id="KW-0732">Signal</keyword>
<evidence type="ECO:0000313" key="7">
    <source>
        <dbReference type="EMBL" id="WQD79947.1"/>
    </source>
</evidence>
<protein>
    <submittedName>
        <fullName evidence="7">TonB C-terminal domain-containing protein</fullName>
    </submittedName>
</protein>
<dbReference type="Gene3D" id="3.30.1150.10">
    <property type="match status" value="1"/>
</dbReference>
<evidence type="ECO:0000256" key="4">
    <source>
        <dbReference type="SAM" id="MobiDB-lite"/>
    </source>
</evidence>
<evidence type="ECO:0000313" key="8">
    <source>
        <dbReference type="Proteomes" id="UP001325479"/>
    </source>
</evidence>
<accession>A0ABZ0WRB5</accession>
<dbReference type="PROSITE" id="PS51257">
    <property type="entry name" value="PROKAR_LIPOPROTEIN"/>
    <property type="match status" value="1"/>
</dbReference>
<keyword evidence="3" id="KW-0998">Cell outer membrane</keyword>
<proteinExistence type="predicted"/>
<feature type="compositionally biased region" description="Low complexity" evidence="4">
    <location>
        <begin position="125"/>
        <end position="138"/>
    </location>
</feature>
<keyword evidence="8" id="KW-1185">Reference proteome</keyword>
<feature type="chain" id="PRO_5045859839" evidence="5">
    <location>
        <begin position="21"/>
        <end position="247"/>
    </location>
</feature>
<dbReference type="Proteomes" id="UP001325479">
    <property type="component" value="Chromosome"/>
</dbReference>
<evidence type="ECO:0000256" key="1">
    <source>
        <dbReference type="ARBA" id="ARBA00022448"/>
    </source>
</evidence>
<reference evidence="7 8" key="1">
    <citation type="submission" date="2023-12" db="EMBL/GenBank/DDBJ databases">
        <title>Genome sequencing and assembly of bacterial species from a model synthetic community.</title>
        <authorList>
            <person name="Hogle S.L."/>
        </authorList>
    </citation>
    <scope>NUCLEOTIDE SEQUENCE [LARGE SCALE GENOMIC DNA]</scope>
    <source>
        <strain evidence="7 8">HAMBI 2494</strain>
    </source>
</reference>
<dbReference type="SUPFAM" id="SSF74653">
    <property type="entry name" value="TolA/TonB C-terminal domain"/>
    <property type="match status" value="1"/>
</dbReference>
<dbReference type="RefSeq" id="WP_114814908.1">
    <property type="nucleotide sequence ID" value="NZ_CP139965.1"/>
</dbReference>
<dbReference type="InterPro" id="IPR011662">
    <property type="entry name" value="Secretin/TonB_short_N"/>
</dbReference>
<feature type="signal peptide" evidence="5">
    <location>
        <begin position="1"/>
        <end position="20"/>
    </location>
</feature>
<sequence>MRRSWTPTGVLALIACLVFAAFTARCAEAQQAARDSRAAGAVHFDLPAQPLSQALQAFAHVTELVVLAPAPLLEGRTSAALAGDYAPRDALEQLLAGTGLRAEFTGPDEAIIVAQPEPAAPAPPAAAGSEPASAAQSADGIGGNDEQRAYAAMLQARMTEALCAQPAAVPGSYRLVAQLRIDDKGTVVAVNLVASSGLASRDAAIVRALRRMKLDSAPPAGVPEPVTILLRPVGNGVHFHCPQPDSN</sequence>
<dbReference type="EMBL" id="CP139965">
    <property type="protein sequence ID" value="WQD79947.1"/>
    <property type="molecule type" value="Genomic_DNA"/>
</dbReference>
<keyword evidence="1" id="KW-0813">Transport</keyword>
<dbReference type="Gene3D" id="3.55.50.30">
    <property type="match status" value="1"/>
</dbReference>
<dbReference type="SMART" id="SM00965">
    <property type="entry name" value="STN"/>
    <property type="match status" value="1"/>
</dbReference>
<feature type="domain" description="Secretin/TonB short N-terminal" evidence="6">
    <location>
        <begin position="64"/>
        <end position="116"/>
    </location>
</feature>